<evidence type="ECO:0000313" key="7">
    <source>
        <dbReference type="Proteomes" id="UP000782312"/>
    </source>
</evidence>
<evidence type="ECO:0000313" key="6">
    <source>
        <dbReference type="EMBL" id="MBI3128812.1"/>
    </source>
</evidence>
<feature type="zinc finger region" description="dksA C4-type" evidence="4">
    <location>
        <begin position="87"/>
        <end position="111"/>
    </location>
</feature>
<dbReference type="PANTHER" id="PTHR33823">
    <property type="entry name" value="RNA POLYMERASE-BINDING TRANSCRIPTION FACTOR DKSA-RELATED"/>
    <property type="match status" value="1"/>
</dbReference>
<name>A0A932I0P4_UNCTE</name>
<dbReference type="AlphaFoldDB" id="A0A932I0P4"/>
<gene>
    <name evidence="6" type="ORF">HYZ11_14500</name>
</gene>
<dbReference type="InterPro" id="IPR020458">
    <property type="entry name" value="Znf_DskA_TraR_CS"/>
</dbReference>
<dbReference type="Gene3D" id="1.20.120.910">
    <property type="entry name" value="DksA, coiled-coil domain"/>
    <property type="match status" value="1"/>
</dbReference>
<dbReference type="EMBL" id="JACPUR010000035">
    <property type="protein sequence ID" value="MBI3128812.1"/>
    <property type="molecule type" value="Genomic_DNA"/>
</dbReference>
<dbReference type="PROSITE" id="PS51128">
    <property type="entry name" value="ZF_DKSA_2"/>
    <property type="match status" value="1"/>
</dbReference>
<evidence type="ECO:0000256" key="1">
    <source>
        <dbReference type="ARBA" id="ARBA00022723"/>
    </source>
</evidence>
<accession>A0A932I0P4</accession>
<sequence>MKHLTKEQIEILKRRLLEVRREILGDVEKSKRHSKETGDDGTQDIADMAADTYSRQVLMDLGERERERLREVDAAFKRIDDGSYGLCEETDEPIPFSRLEAIPYTRYTVTAQNEIERRSKGA</sequence>
<dbReference type="PANTHER" id="PTHR33823:SF4">
    <property type="entry name" value="GENERAL STRESS PROTEIN 16O"/>
    <property type="match status" value="1"/>
</dbReference>
<proteinExistence type="predicted"/>
<evidence type="ECO:0000256" key="2">
    <source>
        <dbReference type="ARBA" id="ARBA00022771"/>
    </source>
</evidence>
<feature type="domain" description="Zinc finger DksA/TraR C4-type" evidence="5">
    <location>
        <begin position="82"/>
        <end position="117"/>
    </location>
</feature>
<organism evidence="6 7">
    <name type="scientific">Tectimicrobiota bacterium</name>
    <dbReference type="NCBI Taxonomy" id="2528274"/>
    <lineage>
        <taxon>Bacteria</taxon>
        <taxon>Pseudomonadati</taxon>
        <taxon>Nitrospinota/Tectimicrobiota group</taxon>
        <taxon>Candidatus Tectimicrobiota</taxon>
    </lineage>
</organism>
<reference evidence="6" key="1">
    <citation type="submission" date="2020-07" db="EMBL/GenBank/DDBJ databases">
        <title>Huge and variable diversity of episymbiotic CPR bacteria and DPANN archaea in groundwater ecosystems.</title>
        <authorList>
            <person name="He C.Y."/>
            <person name="Keren R."/>
            <person name="Whittaker M."/>
            <person name="Farag I.F."/>
            <person name="Doudna J."/>
            <person name="Cate J.H.D."/>
            <person name="Banfield J.F."/>
        </authorList>
    </citation>
    <scope>NUCLEOTIDE SEQUENCE</scope>
    <source>
        <strain evidence="6">NC_groundwater_763_Ag_S-0.2um_68_21</strain>
    </source>
</reference>
<dbReference type="Pfam" id="PF01258">
    <property type="entry name" value="zf-dskA_traR"/>
    <property type="match status" value="1"/>
</dbReference>
<dbReference type="SUPFAM" id="SSF109635">
    <property type="entry name" value="DnaK suppressor protein DksA, alpha-hairpin domain"/>
    <property type="match status" value="1"/>
</dbReference>
<keyword evidence="2" id="KW-0863">Zinc-finger</keyword>
<comment type="caution">
    <text evidence="6">The sequence shown here is derived from an EMBL/GenBank/DDBJ whole genome shotgun (WGS) entry which is preliminary data.</text>
</comment>
<evidence type="ECO:0000256" key="4">
    <source>
        <dbReference type="PROSITE-ProRule" id="PRU00510"/>
    </source>
</evidence>
<keyword evidence="3" id="KW-0862">Zinc</keyword>
<evidence type="ECO:0000256" key="3">
    <source>
        <dbReference type="ARBA" id="ARBA00022833"/>
    </source>
</evidence>
<dbReference type="GO" id="GO:0008270">
    <property type="term" value="F:zinc ion binding"/>
    <property type="evidence" value="ECO:0007669"/>
    <property type="project" value="UniProtKB-KW"/>
</dbReference>
<dbReference type="InterPro" id="IPR000962">
    <property type="entry name" value="Znf_DskA_TraR"/>
</dbReference>
<protein>
    <submittedName>
        <fullName evidence="6">TraR/DksA family transcriptional regulator</fullName>
    </submittedName>
</protein>
<dbReference type="InterPro" id="IPR037187">
    <property type="entry name" value="DnaK_N"/>
</dbReference>
<dbReference type="SUPFAM" id="SSF57716">
    <property type="entry name" value="Glucocorticoid receptor-like (DNA-binding domain)"/>
    <property type="match status" value="1"/>
</dbReference>
<keyword evidence="1" id="KW-0479">Metal-binding</keyword>
<dbReference type="PROSITE" id="PS01102">
    <property type="entry name" value="ZF_DKSA_1"/>
    <property type="match status" value="1"/>
</dbReference>
<dbReference type="Proteomes" id="UP000782312">
    <property type="component" value="Unassembled WGS sequence"/>
</dbReference>
<evidence type="ECO:0000259" key="5">
    <source>
        <dbReference type="Pfam" id="PF01258"/>
    </source>
</evidence>